<keyword evidence="5" id="KW-0804">Transcription</keyword>
<dbReference type="InterPro" id="IPR011011">
    <property type="entry name" value="Znf_FYVE_PHD"/>
</dbReference>
<dbReference type="STRING" id="667725.A0A0L0G8Y0"/>
<dbReference type="InterPro" id="IPR001965">
    <property type="entry name" value="Znf_PHD"/>
</dbReference>
<evidence type="ECO:0000313" key="8">
    <source>
        <dbReference type="EMBL" id="KNC85460.1"/>
    </source>
</evidence>
<keyword evidence="3" id="KW-0862">Zinc</keyword>
<keyword evidence="2 6" id="KW-0863">Zinc-finger</keyword>
<dbReference type="PROSITE" id="PS50016">
    <property type="entry name" value="ZF_PHD_2"/>
    <property type="match status" value="1"/>
</dbReference>
<dbReference type="SMART" id="SM00249">
    <property type="entry name" value="PHD"/>
    <property type="match status" value="1"/>
</dbReference>
<keyword evidence="4" id="KW-0805">Transcription regulation</keyword>
<accession>A0A0L0G8Y0</accession>
<dbReference type="GeneID" id="25902869"/>
<dbReference type="InterPro" id="IPR019787">
    <property type="entry name" value="Znf_PHD-finger"/>
</dbReference>
<dbReference type="EMBL" id="KQ241701">
    <property type="protein sequence ID" value="KNC85460.1"/>
    <property type="molecule type" value="Genomic_DNA"/>
</dbReference>
<evidence type="ECO:0000259" key="7">
    <source>
        <dbReference type="PROSITE" id="PS50016"/>
    </source>
</evidence>
<dbReference type="eggNOG" id="KOG4443">
    <property type="taxonomic scope" value="Eukaryota"/>
</dbReference>
<dbReference type="AlphaFoldDB" id="A0A0L0G8Y0"/>
<evidence type="ECO:0000256" key="2">
    <source>
        <dbReference type="ARBA" id="ARBA00022771"/>
    </source>
</evidence>
<dbReference type="Proteomes" id="UP000054560">
    <property type="component" value="Unassembled WGS sequence"/>
</dbReference>
<dbReference type="GO" id="GO:0045893">
    <property type="term" value="P:positive regulation of DNA-templated transcription"/>
    <property type="evidence" value="ECO:0007669"/>
    <property type="project" value="TreeGrafter"/>
</dbReference>
<gene>
    <name evidence="8" type="ORF">SARC_02365</name>
</gene>
<reference evidence="8 9" key="1">
    <citation type="submission" date="2011-02" db="EMBL/GenBank/DDBJ databases">
        <title>The Genome Sequence of Sphaeroforma arctica JP610.</title>
        <authorList>
            <consortium name="The Broad Institute Genome Sequencing Platform"/>
            <person name="Russ C."/>
            <person name="Cuomo C."/>
            <person name="Young S.K."/>
            <person name="Zeng Q."/>
            <person name="Gargeya S."/>
            <person name="Alvarado L."/>
            <person name="Berlin A."/>
            <person name="Chapman S.B."/>
            <person name="Chen Z."/>
            <person name="Freedman E."/>
            <person name="Gellesch M."/>
            <person name="Goldberg J."/>
            <person name="Griggs A."/>
            <person name="Gujja S."/>
            <person name="Heilman E."/>
            <person name="Heiman D."/>
            <person name="Howarth C."/>
            <person name="Mehta T."/>
            <person name="Neiman D."/>
            <person name="Pearson M."/>
            <person name="Roberts A."/>
            <person name="Saif S."/>
            <person name="Shea T."/>
            <person name="Shenoy N."/>
            <person name="Sisk P."/>
            <person name="Stolte C."/>
            <person name="Sykes S."/>
            <person name="White J."/>
            <person name="Yandava C."/>
            <person name="Burger G."/>
            <person name="Gray M.W."/>
            <person name="Holland P.W.H."/>
            <person name="King N."/>
            <person name="Lang F.B.F."/>
            <person name="Roger A.J."/>
            <person name="Ruiz-Trillo I."/>
            <person name="Haas B."/>
            <person name="Nusbaum C."/>
            <person name="Birren B."/>
        </authorList>
    </citation>
    <scope>NUCLEOTIDE SEQUENCE [LARGE SCALE GENOMIC DNA]</scope>
    <source>
        <strain evidence="8 9">JP610</strain>
    </source>
</reference>
<dbReference type="RefSeq" id="XP_014159362.1">
    <property type="nucleotide sequence ID" value="XM_014303887.1"/>
</dbReference>
<evidence type="ECO:0000256" key="4">
    <source>
        <dbReference type="ARBA" id="ARBA00023015"/>
    </source>
</evidence>
<keyword evidence="9" id="KW-1185">Reference proteome</keyword>
<dbReference type="Gene3D" id="3.30.40.10">
    <property type="entry name" value="Zinc/RING finger domain, C3HC4 (zinc finger)"/>
    <property type="match status" value="1"/>
</dbReference>
<proteinExistence type="predicted"/>
<organism evidence="8 9">
    <name type="scientific">Sphaeroforma arctica JP610</name>
    <dbReference type="NCBI Taxonomy" id="667725"/>
    <lineage>
        <taxon>Eukaryota</taxon>
        <taxon>Ichthyosporea</taxon>
        <taxon>Ichthyophonida</taxon>
        <taxon>Sphaeroforma</taxon>
    </lineage>
</organism>
<dbReference type="GO" id="GO:0035097">
    <property type="term" value="C:histone methyltransferase complex"/>
    <property type="evidence" value="ECO:0007669"/>
    <property type="project" value="TreeGrafter"/>
</dbReference>
<dbReference type="Pfam" id="PF00628">
    <property type="entry name" value="PHD"/>
    <property type="match status" value="1"/>
</dbReference>
<evidence type="ECO:0000313" key="9">
    <source>
        <dbReference type="Proteomes" id="UP000054560"/>
    </source>
</evidence>
<feature type="non-terminal residue" evidence="8">
    <location>
        <position position="1"/>
    </location>
</feature>
<sequence>RWVCDDCGVCASCGKTQPGEGASANMRWKHEYSKGTDTTDPVFLQTLCLACSKLFRSGNFCPICLKVYRNSENLTPMVCCDRCDQWIHIDCDNISEREYKLMSESERAYTCAVCRGDVPSRV</sequence>
<evidence type="ECO:0000256" key="5">
    <source>
        <dbReference type="ARBA" id="ARBA00023163"/>
    </source>
</evidence>
<dbReference type="PANTHER" id="PTHR45838:SF4">
    <property type="entry name" value="HISTONE-LYSINE N-METHYLTRANSFERASE TRITHORAX"/>
    <property type="match status" value="1"/>
</dbReference>
<dbReference type="PANTHER" id="PTHR45838">
    <property type="entry name" value="HISTONE-LYSINE-N-METHYLTRANSFERASE 2 KMT2 FAMILY MEMBER"/>
    <property type="match status" value="1"/>
</dbReference>
<dbReference type="GO" id="GO:0008270">
    <property type="term" value="F:zinc ion binding"/>
    <property type="evidence" value="ECO:0007669"/>
    <property type="project" value="UniProtKB-KW"/>
</dbReference>
<evidence type="ECO:0000256" key="6">
    <source>
        <dbReference type="PROSITE-ProRule" id="PRU00146"/>
    </source>
</evidence>
<evidence type="ECO:0000256" key="1">
    <source>
        <dbReference type="ARBA" id="ARBA00022723"/>
    </source>
</evidence>
<dbReference type="SUPFAM" id="SSF57903">
    <property type="entry name" value="FYVE/PHD zinc finger"/>
    <property type="match status" value="1"/>
</dbReference>
<dbReference type="GO" id="GO:0042800">
    <property type="term" value="F:histone H3K4 methyltransferase activity"/>
    <property type="evidence" value="ECO:0007669"/>
    <property type="project" value="TreeGrafter"/>
</dbReference>
<dbReference type="InterPro" id="IPR013083">
    <property type="entry name" value="Znf_RING/FYVE/PHD"/>
</dbReference>
<name>A0A0L0G8Y0_9EUKA</name>
<feature type="domain" description="PHD-type" evidence="7">
    <location>
        <begin position="58"/>
        <end position="117"/>
    </location>
</feature>
<keyword evidence="1" id="KW-0479">Metal-binding</keyword>
<dbReference type="OrthoDB" id="1903104at2759"/>
<evidence type="ECO:0000256" key="3">
    <source>
        <dbReference type="ARBA" id="ARBA00022833"/>
    </source>
</evidence>
<protein>
    <recommendedName>
        <fullName evidence="7">PHD-type domain-containing protein</fullName>
    </recommendedName>
</protein>